<sequence>MALLTGWFPPTRENWEMIVLVFRITFPILGLMQFLMSWYGMGKTSVQSRLNLPGRIAWMLMEAPGFMVLLYLMKVLPQMHGIEDLPWQNRVLAGLF</sequence>
<evidence type="ECO:0000313" key="3">
    <source>
        <dbReference type="Proteomes" id="UP000742024"/>
    </source>
</evidence>
<feature type="transmembrane region" description="Helical" evidence="1">
    <location>
        <begin position="20"/>
        <end position="40"/>
    </location>
</feature>
<reference evidence="2 3" key="1">
    <citation type="journal article" date="2020" name="bioRxiv">
        <title>Whole genome comparisons of ergot fungi reveals the divergence and evolution of species within the genus Claviceps are the result of varying mechanisms driving genome evolution and host range expansion.</title>
        <authorList>
            <person name="Wyka S.A."/>
            <person name="Mondo S.J."/>
            <person name="Liu M."/>
            <person name="Dettman J."/>
            <person name="Nalam V."/>
            <person name="Broders K.D."/>
        </authorList>
    </citation>
    <scope>NUCLEOTIDE SEQUENCE [LARGE SCALE GENOMIC DNA]</scope>
    <source>
        <strain evidence="2 3">LM583</strain>
    </source>
</reference>
<keyword evidence="1" id="KW-0472">Membrane</keyword>
<feature type="transmembrane region" description="Helical" evidence="1">
    <location>
        <begin position="52"/>
        <end position="73"/>
    </location>
</feature>
<organism evidence="2 3">
    <name type="scientific">Claviceps arundinis</name>
    <dbReference type="NCBI Taxonomy" id="1623583"/>
    <lineage>
        <taxon>Eukaryota</taxon>
        <taxon>Fungi</taxon>
        <taxon>Dikarya</taxon>
        <taxon>Ascomycota</taxon>
        <taxon>Pezizomycotina</taxon>
        <taxon>Sordariomycetes</taxon>
        <taxon>Hypocreomycetidae</taxon>
        <taxon>Hypocreales</taxon>
        <taxon>Clavicipitaceae</taxon>
        <taxon>Claviceps</taxon>
    </lineage>
</organism>
<protein>
    <submittedName>
        <fullName evidence="2">Uncharacterized protein</fullName>
    </submittedName>
</protein>
<evidence type="ECO:0000256" key="1">
    <source>
        <dbReference type="SAM" id="Phobius"/>
    </source>
</evidence>
<keyword evidence="3" id="KW-1185">Reference proteome</keyword>
<gene>
    <name evidence="2" type="ORF">E4U57_001635</name>
</gene>
<feature type="non-terminal residue" evidence="2">
    <location>
        <position position="96"/>
    </location>
</feature>
<accession>A0ABQ7PAC8</accession>
<comment type="caution">
    <text evidence="2">The sequence shown here is derived from an EMBL/GenBank/DDBJ whole genome shotgun (WGS) entry which is preliminary data.</text>
</comment>
<proteinExistence type="predicted"/>
<evidence type="ECO:0000313" key="2">
    <source>
        <dbReference type="EMBL" id="KAG5957935.1"/>
    </source>
</evidence>
<keyword evidence="1" id="KW-1133">Transmembrane helix</keyword>
<dbReference type="Proteomes" id="UP000742024">
    <property type="component" value="Unassembled WGS sequence"/>
</dbReference>
<name>A0ABQ7PAC8_9HYPO</name>
<keyword evidence="1" id="KW-0812">Transmembrane</keyword>
<dbReference type="EMBL" id="SRPR01000160">
    <property type="protein sequence ID" value="KAG5957935.1"/>
    <property type="molecule type" value="Genomic_DNA"/>
</dbReference>